<dbReference type="EMBL" id="JBBWUH010000002">
    <property type="protein sequence ID" value="KAK8175355.1"/>
    <property type="molecule type" value="Genomic_DNA"/>
</dbReference>
<evidence type="ECO:0000313" key="3">
    <source>
        <dbReference type="Proteomes" id="UP001456524"/>
    </source>
</evidence>
<gene>
    <name evidence="2" type="ORF">IWX90DRAFT_107942</name>
</gene>
<feature type="transmembrane region" description="Helical" evidence="1">
    <location>
        <begin position="116"/>
        <end position="139"/>
    </location>
</feature>
<name>A0ABR1Y2G5_9PEZI</name>
<keyword evidence="1" id="KW-0472">Membrane</keyword>
<keyword evidence="1" id="KW-1133">Transmembrane helix</keyword>
<accession>A0ABR1Y2G5</accession>
<keyword evidence="3" id="KW-1185">Reference proteome</keyword>
<organism evidence="2 3">
    <name type="scientific">Phyllosticta citrichinensis</name>
    <dbReference type="NCBI Taxonomy" id="1130410"/>
    <lineage>
        <taxon>Eukaryota</taxon>
        <taxon>Fungi</taxon>
        <taxon>Dikarya</taxon>
        <taxon>Ascomycota</taxon>
        <taxon>Pezizomycotina</taxon>
        <taxon>Dothideomycetes</taxon>
        <taxon>Dothideomycetes incertae sedis</taxon>
        <taxon>Botryosphaeriales</taxon>
        <taxon>Phyllostictaceae</taxon>
        <taxon>Phyllosticta</taxon>
    </lineage>
</organism>
<sequence length="144" mass="16193">MAAVVDVCSSFAQNGLQFPYFQSRYPAMFHCARVDHTSALSRFSSTLERALLSSRQSLLIPPLVWVSPFWSCLFFLAPTSTAIRVQGGRRSGWSRARRYMSNFLCSGFSQTSSLQLVTVLIVPLVVWDISLFPFLAMVLRKCSL</sequence>
<comment type="caution">
    <text evidence="2">The sequence shown here is derived from an EMBL/GenBank/DDBJ whole genome shotgun (WGS) entry which is preliminary data.</text>
</comment>
<evidence type="ECO:0000313" key="2">
    <source>
        <dbReference type="EMBL" id="KAK8175355.1"/>
    </source>
</evidence>
<feature type="transmembrane region" description="Helical" evidence="1">
    <location>
        <begin position="58"/>
        <end position="77"/>
    </location>
</feature>
<keyword evidence="1" id="KW-0812">Transmembrane</keyword>
<protein>
    <submittedName>
        <fullName evidence="2">Uncharacterized protein</fullName>
    </submittedName>
</protein>
<evidence type="ECO:0000256" key="1">
    <source>
        <dbReference type="SAM" id="Phobius"/>
    </source>
</evidence>
<proteinExistence type="predicted"/>
<dbReference type="Proteomes" id="UP001456524">
    <property type="component" value="Unassembled WGS sequence"/>
</dbReference>
<reference evidence="2 3" key="1">
    <citation type="journal article" date="2022" name="G3 (Bethesda)">
        <title>Enemy or ally: a genomic approach to elucidate the lifestyle of Phyllosticta citrichinaensis.</title>
        <authorList>
            <person name="Buijs V.A."/>
            <person name="Groenewald J.Z."/>
            <person name="Haridas S."/>
            <person name="LaButti K.M."/>
            <person name="Lipzen A."/>
            <person name="Martin F.M."/>
            <person name="Barry K."/>
            <person name="Grigoriev I.V."/>
            <person name="Crous P.W."/>
            <person name="Seidl M.F."/>
        </authorList>
    </citation>
    <scope>NUCLEOTIDE SEQUENCE [LARGE SCALE GENOMIC DNA]</scope>
    <source>
        <strain evidence="2 3">CBS 129764</strain>
    </source>
</reference>